<organism evidence="2 3">
    <name type="scientific">Algisphaera agarilytica</name>
    <dbReference type="NCBI Taxonomy" id="1385975"/>
    <lineage>
        <taxon>Bacteria</taxon>
        <taxon>Pseudomonadati</taxon>
        <taxon>Planctomycetota</taxon>
        <taxon>Phycisphaerae</taxon>
        <taxon>Phycisphaerales</taxon>
        <taxon>Phycisphaeraceae</taxon>
        <taxon>Algisphaera</taxon>
    </lineage>
</organism>
<dbReference type="PROSITE" id="PS50234">
    <property type="entry name" value="VWFA"/>
    <property type="match status" value="1"/>
</dbReference>
<evidence type="ECO:0000259" key="1">
    <source>
        <dbReference type="PROSITE" id="PS50234"/>
    </source>
</evidence>
<feature type="domain" description="VWFA" evidence="1">
    <location>
        <begin position="305"/>
        <end position="480"/>
    </location>
</feature>
<sequence length="599" mass="65301">MPPRKYRKPRFRSFRPGLAARAPGLMLIIGLVLSAGTHAGLGYVMQDRTLGKFDPSLLMDDDTPVRVKRATFDQITGAANDEGEGTQEPDETAESLAETLMRDVETASSEVFDPELELREVPEPLPRTEAVAQPSTQDVFDFGDLLSDMVIEPEEIAYDDTSAFDAQRSVGAGSAALSGDLLAQLSAADGGLPDLAAGTGDGLGASGAAAASAAGPGVGPGVGPGAGGGSAGSSAASGAAVGDGLGLDFMGFGAIDPQDFEPPERLDDDFDYRITRLDSPTEAGYFQVKITGKRSLRKLATMPKDVVFMVDTSRSIPQKTIEQITDGIKQSIRTMNDDDRFNLVFFSDQVRTFAGDPVPTTRENLTMADRWMRNVRARGQTDVNLALRQLLKRDIEPGRVYELILISDGNPTMGVLDTRELINLITRENDLAASIYCVGIGRDQDNRLLDFLAYRNKGFSVSIERRADVTLELVELMSRLRYPIIHDVQVRFAGQGMDQIYPLTLPNIHQGESFEVYGRFDQPGPFTVQVTGQSAGKPVDLTFRADLNDAPAGTNEVAQGWAFWKLHHLYSEIIRLSERPDLLTEIRKLRSKYQLQTLY</sequence>
<dbReference type="SMART" id="SM00327">
    <property type="entry name" value="VWA"/>
    <property type="match status" value="1"/>
</dbReference>
<evidence type="ECO:0000313" key="2">
    <source>
        <dbReference type="EMBL" id="MBB6429078.1"/>
    </source>
</evidence>
<evidence type="ECO:0000313" key="3">
    <source>
        <dbReference type="Proteomes" id="UP000541810"/>
    </source>
</evidence>
<reference evidence="2 3" key="1">
    <citation type="submission" date="2020-08" db="EMBL/GenBank/DDBJ databases">
        <title>Genomic Encyclopedia of Type Strains, Phase IV (KMG-IV): sequencing the most valuable type-strain genomes for metagenomic binning, comparative biology and taxonomic classification.</title>
        <authorList>
            <person name="Goeker M."/>
        </authorList>
    </citation>
    <scope>NUCLEOTIDE SEQUENCE [LARGE SCALE GENOMIC DNA]</scope>
    <source>
        <strain evidence="2 3">DSM 103725</strain>
    </source>
</reference>
<name>A0A7X0LKL3_9BACT</name>
<accession>A0A7X0LKL3</accession>
<dbReference type="Pfam" id="PF13768">
    <property type="entry name" value="VWA_3"/>
    <property type="match status" value="1"/>
</dbReference>
<dbReference type="PANTHER" id="PTHR10338">
    <property type="entry name" value="INTER-ALPHA-TRYPSIN INHIBITOR HEAVY CHAIN FAMILY MEMBER"/>
    <property type="match status" value="1"/>
</dbReference>
<dbReference type="PANTHER" id="PTHR10338:SF108">
    <property type="entry name" value="INTER-ALPHA-TRYPSIN INHIBITOR HEAVY CHAIN H4-LIKE PROTEIN"/>
    <property type="match status" value="1"/>
</dbReference>
<dbReference type="SUPFAM" id="SSF53300">
    <property type="entry name" value="vWA-like"/>
    <property type="match status" value="1"/>
</dbReference>
<protein>
    <submittedName>
        <fullName evidence="2">Mg-chelatase subunit ChlD</fullName>
    </submittedName>
</protein>
<proteinExistence type="predicted"/>
<dbReference type="Gene3D" id="3.40.50.410">
    <property type="entry name" value="von Willebrand factor, type A domain"/>
    <property type="match status" value="1"/>
</dbReference>
<dbReference type="AlphaFoldDB" id="A0A7X0LKL3"/>
<dbReference type="RefSeq" id="WP_184676677.1">
    <property type="nucleotide sequence ID" value="NZ_JACHGY010000001.1"/>
</dbReference>
<dbReference type="EMBL" id="JACHGY010000001">
    <property type="protein sequence ID" value="MBB6429078.1"/>
    <property type="molecule type" value="Genomic_DNA"/>
</dbReference>
<dbReference type="Proteomes" id="UP000541810">
    <property type="component" value="Unassembled WGS sequence"/>
</dbReference>
<gene>
    <name evidence="2" type="ORF">HNQ40_000884</name>
</gene>
<keyword evidence="3" id="KW-1185">Reference proteome</keyword>
<dbReference type="InterPro" id="IPR050934">
    <property type="entry name" value="ITIH"/>
</dbReference>
<comment type="caution">
    <text evidence="2">The sequence shown here is derived from an EMBL/GenBank/DDBJ whole genome shotgun (WGS) entry which is preliminary data.</text>
</comment>
<dbReference type="InterPro" id="IPR002035">
    <property type="entry name" value="VWF_A"/>
</dbReference>
<dbReference type="InterPro" id="IPR036465">
    <property type="entry name" value="vWFA_dom_sf"/>
</dbReference>